<dbReference type="PROSITE" id="PS01124">
    <property type="entry name" value="HTH_ARAC_FAMILY_2"/>
    <property type="match status" value="1"/>
</dbReference>
<evidence type="ECO:0000313" key="5">
    <source>
        <dbReference type="EMBL" id="KAA6301674.1"/>
    </source>
</evidence>
<dbReference type="Pfam" id="PF12833">
    <property type="entry name" value="HTH_18"/>
    <property type="match status" value="1"/>
</dbReference>
<protein>
    <submittedName>
        <fullName evidence="5">Regulatory protein PchR</fullName>
    </submittedName>
</protein>
<evidence type="ECO:0000256" key="2">
    <source>
        <dbReference type="ARBA" id="ARBA00023125"/>
    </source>
</evidence>
<gene>
    <name evidence="5" type="ORF">EZS26_002139</name>
</gene>
<evidence type="ECO:0000313" key="6">
    <source>
        <dbReference type="Proteomes" id="UP000324575"/>
    </source>
</evidence>
<dbReference type="InterPro" id="IPR018062">
    <property type="entry name" value="HTH_AraC-typ_CS"/>
</dbReference>
<dbReference type="GO" id="GO:0003700">
    <property type="term" value="F:DNA-binding transcription factor activity"/>
    <property type="evidence" value="ECO:0007669"/>
    <property type="project" value="InterPro"/>
</dbReference>
<proteinExistence type="predicted"/>
<dbReference type="AlphaFoldDB" id="A0A5M8NZU6"/>
<accession>A0A5M8NZU6</accession>
<dbReference type="Gene3D" id="1.10.10.60">
    <property type="entry name" value="Homeodomain-like"/>
    <property type="match status" value="2"/>
</dbReference>
<keyword evidence="2" id="KW-0238">DNA-binding</keyword>
<name>A0A5M8NZU6_9BACT</name>
<feature type="domain" description="HTH araC/xylS-type" evidence="4">
    <location>
        <begin position="223"/>
        <end position="321"/>
    </location>
</feature>
<dbReference type="GO" id="GO:0043565">
    <property type="term" value="F:sequence-specific DNA binding"/>
    <property type="evidence" value="ECO:0007669"/>
    <property type="project" value="InterPro"/>
</dbReference>
<sequence>MISSELISPHEWVKKIAASLDSPIEGNKVTLNPVRGKGYLEWHAIETGFDMMLTDIVQYKDFTFYREKSNYEGIMIKYLVETPTVFTLINTNEEKQMIAEEGIYFSTPDYPETTHTKAGYRYKIIVILLSLDWIKKYHKDYSFILNTTTTAHSVFAFEKVNTHIQQLVFNIFNTCEDEHSYKELRVKAYGTELLTRIISLFDYRTRTPYKETVHNKHDITILFTIRSKLLENFEEECPTIQSISNEFGMSVTKLKNSFKAFFGKPIYQYYQQERMNYAKLLLENGENVSETGYKIGYTNLSKFTLAYKKAFGVSPKESKNK</sequence>
<dbReference type="InterPro" id="IPR009057">
    <property type="entry name" value="Homeodomain-like_sf"/>
</dbReference>
<keyword evidence="3" id="KW-0804">Transcription</keyword>
<comment type="caution">
    <text evidence="5">The sequence shown here is derived from an EMBL/GenBank/DDBJ whole genome shotgun (WGS) entry which is preliminary data.</text>
</comment>
<reference evidence="5 6" key="1">
    <citation type="submission" date="2019-03" db="EMBL/GenBank/DDBJ databases">
        <title>Single cell metagenomics reveals metabolic interactions within the superorganism composed of flagellate Streblomastix strix and complex community of Bacteroidetes bacteria on its surface.</title>
        <authorList>
            <person name="Treitli S.C."/>
            <person name="Kolisko M."/>
            <person name="Husnik F."/>
            <person name="Keeling P."/>
            <person name="Hampl V."/>
        </authorList>
    </citation>
    <scope>NUCLEOTIDE SEQUENCE [LARGE SCALE GENOMIC DNA]</scope>
    <source>
        <strain evidence="5">St1</strain>
    </source>
</reference>
<evidence type="ECO:0000259" key="4">
    <source>
        <dbReference type="PROSITE" id="PS01124"/>
    </source>
</evidence>
<dbReference type="EMBL" id="SNRX01000015">
    <property type="protein sequence ID" value="KAA6301674.1"/>
    <property type="molecule type" value="Genomic_DNA"/>
</dbReference>
<dbReference type="SMART" id="SM00342">
    <property type="entry name" value="HTH_ARAC"/>
    <property type="match status" value="1"/>
</dbReference>
<dbReference type="PANTHER" id="PTHR47893">
    <property type="entry name" value="REGULATORY PROTEIN PCHR"/>
    <property type="match status" value="1"/>
</dbReference>
<dbReference type="Proteomes" id="UP000324575">
    <property type="component" value="Unassembled WGS sequence"/>
</dbReference>
<dbReference type="InterPro" id="IPR018060">
    <property type="entry name" value="HTH_AraC"/>
</dbReference>
<dbReference type="SUPFAM" id="SSF46689">
    <property type="entry name" value="Homeodomain-like"/>
    <property type="match status" value="1"/>
</dbReference>
<evidence type="ECO:0000256" key="1">
    <source>
        <dbReference type="ARBA" id="ARBA00023015"/>
    </source>
</evidence>
<dbReference type="PANTHER" id="PTHR47893:SF1">
    <property type="entry name" value="REGULATORY PROTEIN PCHR"/>
    <property type="match status" value="1"/>
</dbReference>
<evidence type="ECO:0000256" key="3">
    <source>
        <dbReference type="ARBA" id="ARBA00023163"/>
    </source>
</evidence>
<keyword evidence="1" id="KW-0805">Transcription regulation</keyword>
<dbReference type="InterPro" id="IPR053142">
    <property type="entry name" value="PchR_regulatory_protein"/>
</dbReference>
<organism evidence="5 6">
    <name type="scientific">Candidatus Ordinivivax streblomastigis</name>
    <dbReference type="NCBI Taxonomy" id="2540710"/>
    <lineage>
        <taxon>Bacteria</taxon>
        <taxon>Pseudomonadati</taxon>
        <taxon>Bacteroidota</taxon>
        <taxon>Bacteroidia</taxon>
        <taxon>Bacteroidales</taxon>
        <taxon>Candidatus Ordinivivax</taxon>
    </lineage>
</organism>
<dbReference type="PROSITE" id="PS00041">
    <property type="entry name" value="HTH_ARAC_FAMILY_1"/>
    <property type="match status" value="1"/>
</dbReference>